<feature type="compositionally biased region" description="Basic residues" evidence="1">
    <location>
        <begin position="243"/>
        <end position="255"/>
    </location>
</feature>
<dbReference type="Proteomes" id="UP000183809">
    <property type="component" value="Unassembled WGS sequence"/>
</dbReference>
<dbReference type="InterPro" id="IPR032466">
    <property type="entry name" value="Metal_Hydrolase"/>
</dbReference>
<keyword evidence="3" id="KW-1185">Reference proteome</keyword>
<dbReference type="OrthoDB" id="413993at2759"/>
<dbReference type="Gene3D" id="3.20.20.140">
    <property type="entry name" value="Metal-dependent hydrolases"/>
    <property type="match status" value="1"/>
</dbReference>
<name>A0A1J9R5A0_9PEZI</name>
<dbReference type="GO" id="GO:0016788">
    <property type="term" value="F:hydrolase activity, acting on ester bonds"/>
    <property type="evidence" value="ECO:0007669"/>
    <property type="project" value="InterPro"/>
</dbReference>
<dbReference type="PANTHER" id="PTHR47345:SF1">
    <property type="entry name" value="CUT9-INTERACTING PROTEIN SCN1"/>
    <property type="match status" value="1"/>
</dbReference>
<accession>A0A1J9R5A0</accession>
<dbReference type="PANTHER" id="PTHR47345">
    <property type="entry name" value="CUT9-INTERACTING PROTEIN SCN1"/>
    <property type="match status" value="1"/>
</dbReference>
<reference evidence="2 3" key="1">
    <citation type="submission" date="2016-10" db="EMBL/GenBank/DDBJ databases">
        <title>Proteomics and genomics reveal pathogen-plant mechanisms compatible with a hemibiotrophic lifestyle of Diplodia corticola.</title>
        <authorList>
            <person name="Fernandes I."/>
            <person name="De Jonge R."/>
            <person name="Van De Peer Y."/>
            <person name="Devreese B."/>
            <person name="Alves A."/>
            <person name="Esteves A.C."/>
        </authorList>
    </citation>
    <scope>NUCLEOTIDE SEQUENCE [LARGE SCALE GENOMIC DNA]</scope>
    <source>
        <strain evidence="2 3">CBS 112549</strain>
    </source>
</reference>
<dbReference type="Pfam" id="PF01026">
    <property type="entry name" value="TatD_DNase"/>
    <property type="match status" value="1"/>
</dbReference>
<evidence type="ECO:0000256" key="1">
    <source>
        <dbReference type="SAM" id="MobiDB-lite"/>
    </source>
</evidence>
<organism evidence="2 3">
    <name type="scientific">Diplodia corticola</name>
    <dbReference type="NCBI Taxonomy" id="236234"/>
    <lineage>
        <taxon>Eukaryota</taxon>
        <taxon>Fungi</taxon>
        <taxon>Dikarya</taxon>
        <taxon>Ascomycota</taxon>
        <taxon>Pezizomycotina</taxon>
        <taxon>Dothideomycetes</taxon>
        <taxon>Dothideomycetes incertae sedis</taxon>
        <taxon>Botryosphaeriales</taxon>
        <taxon>Botryosphaeriaceae</taxon>
        <taxon>Diplodia</taxon>
    </lineage>
</organism>
<proteinExistence type="predicted"/>
<dbReference type="GeneID" id="31011478"/>
<sequence length="398" mass="44714">MESSSSASAPFPWHIGVFDAHCHPTDTMSAVSAVPHMKAKALTVMATRAQDQQLVADVADSLGVPSPDVDSWKQGERLLPCFGWHPWFSHQMFSEDMFTGKKTLDEDEKILHYKKVLSPPPDDHDFILSLPNPRPFSEFLGETRSFLRRYPLALVGEIGLDKSFRIPAAWLPDAHESRDDSLTPGGREGRGLTPHVVALDHQKEILTAQLKLAGEMRRAVSVHGVQAHGILLETIRATWKGHERKRMSKRERNRRGVTAEEADEDLYADDDSPKPFPPRICLHSYSGHPSTLPQYFDSSVPAEVFVSFSTAINYSDRAAHTTSQSIKAVPDDRILVESDLHVAGDPMDEHLEDIVRRVCETKGWGLEEGTRKLRQNWERFAFGRREKKPALADDQTSN</sequence>
<dbReference type="InterPro" id="IPR001130">
    <property type="entry name" value="TatD-like"/>
</dbReference>
<dbReference type="EMBL" id="MNUE01000015">
    <property type="protein sequence ID" value="OJD35729.1"/>
    <property type="molecule type" value="Genomic_DNA"/>
</dbReference>
<feature type="compositionally biased region" description="Acidic residues" evidence="1">
    <location>
        <begin position="260"/>
        <end position="270"/>
    </location>
</feature>
<protein>
    <submittedName>
        <fullName evidence="2">Metallo-dependent hydrolase</fullName>
    </submittedName>
</protein>
<dbReference type="InterPro" id="IPR053044">
    <property type="entry name" value="Metallo-hydrolase/TatD-type"/>
</dbReference>
<feature type="region of interest" description="Disordered" evidence="1">
    <location>
        <begin position="243"/>
        <end position="272"/>
    </location>
</feature>
<keyword evidence="2" id="KW-0378">Hydrolase</keyword>
<dbReference type="RefSeq" id="XP_020131989.1">
    <property type="nucleotide sequence ID" value="XM_020271219.1"/>
</dbReference>
<comment type="caution">
    <text evidence="2">The sequence shown here is derived from an EMBL/GenBank/DDBJ whole genome shotgun (WGS) entry which is preliminary data.</text>
</comment>
<gene>
    <name evidence="2" type="ORF">BKCO1_15000121</name>
</gene>
<evidence type="ECO:0000313" key="3">
    <source>
        <dbReference type="Proteomes" id="UP000183809"/>
    </source>
</evidence>
<dbReference type="SUPFAM" id="SSF51556">
    <property type="entry name" value="Metallo-dependent hydrolases"/>
    <property type="match status" value="1"/>
</dbReference>
<evidence type="ECO:0000313" key="2">
    <source>
        <dbReference type="EMBL" id="OJD35729.1"/>
    </source>
</evidence>
<dbReference type="AlphaFoldDB" id="A0A1J9R5A0"/>